<keyword evidence="2" id="KW-1185">Reference proteome</keyword>
<dbReference type="RefSeq" id="XP_022156583.1">
    <property type="nucleotide sequence ID" value="XM_022300891.1"/>
</dbReference>
<organism evidence="2 3">
    <name type="scientific">Momordica charantia</name>
    <name type="common">Bitter gourd</name>
    <name type="synonym">Balsam pear</name>
    <dbReference type="NCBI Taxonomy" id="3673"/>
    <lineage>
        <taxon>Eukaryota</taxon>
        <taxon>Viridiplantae</taxon>
        <taxon>Streptophyta</taxon>
        <taxon>Embryophyta</taxon>
        <taxon>Tracheophyta</taxon>
        <taxon>Spermatophyta</taxon>
        <taxon>Magnoliopsida</taxon>
        <taxon>eudicotyledons</taxon>
        <taxon>Gunneridae</taxon>
        <taxon>Pentapetalae</taxon>
        <taxon>rosids</taxon>
        <taxon>fabids</taxon>
        <taxon>Cucurbitales</taxon>
        <taxon>Cucurbitaceae</taxon>
        <taxon>Momordiceae</taxon>
        <taxon>Momordica</taxon>
    </lineage>
</organism>
<evidence type="ECO:0000259" key="1">
    <source>
        <dbReference type="Pfam" id="PF13976"/>
    </source>
</evidence>
<gene>
    <name evidence="3 4" type="primary">LOC111023463</name>
</gene>
<feature type="domain" description="GAG-pre-integrase" evidence="1">
    <location>
        <begin position="68"/>
        <end position="138"/>
    </location>
</feature>
<dbReference type="Pfam" id="PF13976">
    <property type="entry name" value="gag_pre-integrs"/>
    <property type="match status" value="1"/>
</dbReference>
<dbReference type="OrthoDB" id="1431559at2759"/>
<dbReference type="InterPro" id="IPR025724">
    <property type="entry name" value="GAG-pre-integrase_dom"/>
</dbReference>
<dbReference type="Proteomes" id="UP000504603">
    <property type="component" value="Unplaced"/>
</dbReference>
<reference evidence="3 4" key="1">
    <citation type="submission" date="2025-04" db="UniProtKB">
        <authorList>
            <consortium name="RefSeq"/>
        </authorList>
    </citation>
    <scope>IDENTIFICATION</scope>
    <source>
        <strain evidence="3 4">OHB3-1</strain>
    </source>
</reference>
<dbReference type="KEGG" id="mcha:111023463"/>
<dbReference type="GeneID" id="111023463"/>
<sequence length="169" mass="19182">MLMLFSHHLLRIWFLLERLMFLLNVTVCCINCNHSLLLQRLILQILAPLISQERSILRTIGRGKNYDGLYLLEMPATVAVQPSVSVHAVMARASSALWHSRRRHPSHSRLHASKSVLPFVDSDVSHDHSCDICPLAKQKRLSFSSNNRLSATAFDLVHALGPLCYPFLF</sequence>
<protein>
    <submittedName>
        <fullName evidence="3 4">Uncharacterized protein LOC111023463</fullName>
    </submittedName>
</protein>
<evidence type="ECO:0000313" key="3">
    <source>
        <dbReference type="RefSeq" id="XP_022156583.1"/>
    </source>
</evidence>
<name>A0A6J1DR06_MOMCH</name>
<accession>A0A6J1DR06</accession>
<evidence type="ECO:0000313" key="4">
    <source>
        <dbReference type="RefSeq" id="XP_022156584.1"/>
    </source>
</evidence>
<evidence type="ECO:0000313" key="2">
    <source>
        <dbReference type="Proteomes" id="UP000504603"/>
    </source>
</evidence>
<proteinExistence type="predicted"/>
<dbReference type="RefSeq" id="XP_022156584.1">
    <property type="nucleotide sequence ID" value="XM_022300892.1"/>
</dbReference>
<dbReference type="AlphaFoldDB" id="A0A6J1DR06"/>